<dbReference type="AlphaFoldDB" id="A0AAU9V152"/>
<dbReference type="GO" id="GO:0005886">
    <property type="term" value="C:plasma membrane"/>
    <property type="evidence" value="ECO:0007669"/>
    <property type="project" value="UniProtKB-SubCell"/>
</dbReference>
<feature type="transmembrane region" description="Helical" evidence="10">
    <location>
        <begin position="12"/>
        <end position="31"/>
    </location>
</feature>
<keyword evidence="7 10" id="KW-0472">Membrane</keyword>
<keyword evidence="8 10" id="KW-0675">Receptor</keyword>
<evidence type="ECO:0000256" key="9">
    <source>
        <dbReference type="ARBA" id="ARBA00023224"/>
    </source>
</evidence>
<dbReference type="GO" id="GO:0004984">
    <property type="term" value="F:olfactory receptor activity"/>
    <property type="evidence" value="ECO:0007669"/>
    <property type="project" value="InterPro"/>
</dbReference>
<evidence type="ECO:0000256" key="7">
    <source>
        <dbReference type="ARBA" id="ARBA00023136"/>
    </source>
</evidence>
<keyword evidence="5 10" id="KW-0552">Olfaction</keyword>
<sequence>MSNTVDINLPRRYFSMHFLIFRFLGLGWWHHPDEGNIQNFPGFYLYYAIFTEIFWVAGFVGLESIDPFIGEKDLDRFMFSLSFVITHDLTLIKLYIFFFKNREIQDIVHTLEIDLRQFYQNYNEIGRTIRKTKILTASFMFFGWITIANTNTYGIVQDIRWRAEVAKLNDTDTAPPRTLPQPIYIPWDYQSDVIYISTFLLETVGLLWTGHIVMTIDTFIGSIILHMSSQFVILQEAIITAYDRTIYRLTKNINADNDDILIIDDFHNKEVEDYYESLVQTYYTEKDIENALEDSLKTCIRQHQMLISCVEKFASTYSYGFMTQILSSLAAICVVMVQISQDASSFKSIRLVTSLAFFAAMIIQLAIQCFTGNELTLQAGLVSEAVMQCKWERMPPRLRRLLVMTMMRAQRPLHLSAAGYTKLDNDCFLAVSDSLFLNQLKYYTNNVNAYIKFL</sequence>
<name>A0AAU9V152_EUPED</name>
<evidence type="ECO:0000256" key="5">
    <source>
        <dbReference type="ARBA" id="ARBA00022725"/>
    </source>
</evidence>
<feature type="transmembrane region" description="Helical" evidence="10">
    <location>
        <begin position="317"/>
        <end position="337"/>
    </location>
</feature>
<evidence type="ECO:0000256" key="8">
    <source>
        <dbReference type="ARBA" id="ARBA00023170"/>
    </source>
</evidence>
<evidence type="ECO:0000256" key="3">
    <source>
        <dbReference type="ARBA" id="ARBA00022606"/>
    </source>
</evidence>
<gene>
    <name evidence="11" type="ORF">EEDITHA_LOCUS19898</name>
</gene>
<evidence type="ECO:0000313" key="11">
    <source>
        <dbReference type="EMBL" id="CAH2105665.1"/>
    </source>
</evidence>
<proteinExistence type="inferred from homology"/>
<keyword evidence="6 10" id="KW-1133">Transmembrane helix</keyword>
<dbReference type="InterPro" id="IPR004117">
    <property type="entry name" value="7tm6_olfct_rcpt"/>
</dbReference>
<dbReference type="Pfam" id="PF02949">
    <property type="entry name" value="7tm_6"/>
    <property type="match status" value="1"/>
</dbReference>
<comment type="subcellular location">
    <subcellularLocation>
        <location evidence="1 10">Cell membrane</location>
        <topology evidence="1 10">Multi-pass membrane protein</topology>
    </subcellularLocation>
</comment>
<evidence type="ECO:0000313" key="12">
    <source>
        <dbReference type="Proteomes" id="UP001153954"/>
    </source>
</evidence>
<keyword evidence="3 10" id="KW-0716">Sensory transduction</keyword>
<dbReference type="PANTHER" id="PTHR21137:SF35">
    <property type="entry name" value="ODORANT RECEPTOR 19A-RELATED"/>
    <property type="match status" value="1"/>
</dbReference>
<dbReference type="EMBL" id="CAKOGL010000028">
    <property type="protein sequence ID" value="CAH2105665.1"/>
    <property type="molecule type" value="Genomic_DNA"/>
</dbReference>
<dbReference type="GO" id="GO:0005549">
    <property type="term" value="F:odorant binding"/>
    <property type="evidence" value="ECO:0007669"/>
    <property type="project" value="InterPro"/>
</dbReference>
<organism evidence="11 12">
    <name type="scientific">Euphydryas editha</name>
    <name type="common">Edith's checkerspot</name>
    <dbReference type="NCBI Taxonomy" id="104508"/>
    <lineage>
        <taxon>Eukaryota</taxon>
        <taxon>Metazoa</taxon>
        <taxon>Ecdysozoa</taxon>
        <taxon>Arthropoda</taxon>
        <taxon>Hexapoda</taxon>
        <taxon>Insecta</taxon>
        <taxon>Pterygota</taxon>
        <taxon>Neoptera</taxon>
        <taxon>Endopterygota</taxon>
        <taxon>Lepidoptera</taxon>
        <taxon>Glossata</taxon>
        <taxon>Ditrysia</taxon>
        <taxon>Papilionoidea</taxon>
        <taxon>Nymphalidae</taxon>
        <taxon>Nymphalinae</taxon>
        <taxon>Euphydryas</taxon>
    </lineage>
</organism>
<feature type="transmembrane region" description="Helical" evidence="10">
    <location>
        <begin position="349"/>
        <end position="367"/>
    </location>
</feature>
<dbReference type="GO" id="GO:0007165">
    <property type="term" value="P:signal transduction"/>
    <property type="evidence" value="ECO:0007669"/>
    <property type="project" value="UniProtKB-KW"/>
</dbReference>
<evidence type="ECO:0000256" key="1">
    <source>
        <dbReference type="ARBA" id="ARBA00004651"/>
    </source>
</evidence>
<comment type="similarity">
    <text evidence="10">Belongs to the insect chemoreceptor superfamily. Heteromeric odorant receptor channel (TC 1.A.69) family.</text>
</comment>
<keyword evidence="12" id="KW-1185">Reference proteome</keyword>
<evidence type="ECO:0000256" key="2">
    <source>
        <dbReference type="ARBA" id="ARBA00022475"/>
    </source>
</evidence>
<reference evidence="11" key="1">
    <citation type="submission" date="2022-03" db="EMBL/GenBank/DDBJ databases">
        <authorList>
            <person name="Tunstrom K."/>
        </authorList>
    </citation>
    <scope>NUCLEOTIDE SEQUENCE</scope>
</reference>
<protein>
    <recommendedName>
        <fullName evidence="10">Odorant receptor</fullName>
    </recommendedName>
</protein>
<keyword evidence="2" id="KW-1003">Cell membrane</keyword>
<comment type="caution">
    <text evidence="11">The sequence shown here is derived from an EMBL/GenBank/DDBJ whole genome shotgun (WGS) entry which is preliminary data.</text>
</comment>
<feature type="transmembrane region" description="Helical" evidence="10">
    <location>
        <begin position="43"/>
        <end position="65"/>
    </location>
</feature>
<evidence type="ECO:0000256" key="10">
    <source>
        <dbReference type="RuleBase" id="RU351113"/>
    </source>
</evidence>
<keyword evidence="4 10" id="KW-0812">Transmembrane</keyword>
<feature type="transmembrane region" description="Helical" evidence="10">
    <location>
        <begin position="77"/>
        <end position="98"/>
    </location>
</feature>
<dbReference type="PANTHER" id="PTHR21137">
    <property type="entry name" value="ODORANT RECEPTOR"/>
    <property type="match status" value="1"/>
</dbReference>
<comment type="caution">
    <text evidence="10">Lacks conserved residue(s) required for the propagation of feature annotation.</text>
</comment>
<evidence type="ECO:0000256" key="6">
    <source>
        <dbReference type="ARBA" id="ARBA00022989"/>
    </source>
</evidence>
<dbReference type="Proteomes" id="UP001153954">
    <property type="component" value="Unassembled WGS sequence"/>
</dbReference>
<accession>A0AAU9V152</accession>
<evidence type="ECO:0000256" key="4">
    <source>
        <dbReference type="ARBA" id="ARBA00022692"/>
    </source>
</evidence>
<keyword evidence="9 10" id="KW-0807">Transducer</keyword>